<gene>
    <name evidence="5" type="ORF">EGT50_04095</name>
</gene>
<dbReference type="OrthoDB" id="5295226at2"/>
<keyword evidence="1" id="KW-0805">Transcription regulation</keyword>
<sequence>MSVEPATPERFRWSGLLTLTPGAVLYRGAGGDATLHAHHAVQVMVALDEPFVLEFDDDDFRASAAVVPSGLPHRLRCNSRSLLLILVEPFGPRGRGLSVVGERSRGQEFEDALTRIVTEHSDESNAVTVIDRLVRAVTPEAQERPVQLSGQVRSALRYLEENSGSRPTLARAAAEAHISPSRLTHLFTREVGIPFRRYGLWLRLRNVAERVAGGDNLTRAAVAAGFSDSSHLSRVFKSNFGLSPSTLLGMTFDPAVWPGGAS</sequence>
<dbReference type="InterPro" id="IPR018062">
    <property type="entry name" value="HTH_AraC-typ_CS"/>
</dbReference>
<dbReference type="GO" id="GO:0043565">
    <property type="term" value="F:sequence-specific DNA binding"/>
    <property type="evidence" value="ECO:0007669"/>
    <property type="project" value="InterPro"/>
</dbReference>
<dbReference type="InterPro" id="IPR018060">
    <property type="entry name" value="HTH_AraC"/>
</dbReference>
<dbReference type="Gene3D" id="1.10.10.60">
    <property type="entry name" value="Homeodomain-like"/>
    <property type="match status" value="1"/>
</dbReference>
<organism evidence="5 6">
    <name type="scientific">Rhodococcus xishaensis</name>
    <dbReference type="NCBI Taxonomy" id="2487364"/>
    <lineage>
        <taxon>Bacteria</taxon>
        <taxon>Bacillati</taxon>
        <taxon>Actinomycetota</taxon>
        <taxon>Actinomycetes</taxon>
        <taxon>Mycobacteriales</taxon>
        <taxon>Nocardiaceae</taxon>
        <taxon>Rhodococcus</taxon>
    </lineage>
</organism>
<dbReference type="EMBL" id="RKLO01000001">
    <property type="protein sequence ID" value="RVW05908.1"/>
    <property type="molecule type" value="Genomic_DNA"/>
</dbReference>
<dbReference type="PANTHER" id="PTHR46796">
    <property type="entry name" value="HTH-TYPE TRANSCRIPTIONAL ACTIVATOR RHAS-RELATED"/>
    <property type="match status" value="1"/>
</dbReference>
<feature type="domain" description="HTH araC/xylS-type" evidence="4">
    <location>
        <begin position="153"/>
        <end position="250"/>
    </location>
</feature>
<evidence type="ECO:0000259" key="4">
    <source>
        <dbReference type="PROSITE" id="PS01124"/>
    </source>
</evidence>
<dbReference type="PROSITE" id="PS00041">
    <property type="entry name" value="HTH_ARAC_FAMILY_1"/>
    <property type="match status" value="1"/>
</dbReference>
<dbReference type="InterPro" id="IPR009057">
    <property type="entry name" value="Homeodomain-like_sf"/>
</dbReference>
<dbReference type="SUPFAM" id="SSF46689">
    <property type="entry name" value="Homeodomain-like"/>
    <property type="match status" value="2"/>
</dbReference>
<dbReference type="Proteomes" id="UP000283479">
    <property type="component" value="Unassembled WGS sequence"/>
</dbReference>
<dbReference type="PROSITE" id="PS01124">
    <property type="entry name" value="HTH_ARAC_FAMILY_2"/>
    <property type="match status" value="1"/>
</dbReference>
<name>A0A438B594_9NOCA</name>
<proteinExistence type="predicted"/>
<dbReference type="RefSeq" id="WP_127951247.1">
    <property type="nucleotide sequence ID" value="NZ_RKLO01000001.1"/>
</dbReference>
<keyword evidence="2" id="KW-0238">DNA-binding</keyword>
<dbReference type="AlphaFoldDB" id="A0A438B594"/>
<reference evidence="5 6" key="1">
    <citation type="submission" date="2018-11" db="EMBL/GenBank/DDBJ databases">
        <title>Rhodococcus spongicola sp. nov. and Rhodococcus xishaensis sp. nov. from marine sponges.</title>
        <authorList>
            <person name="Li L."/>
            <person name="Lin H.W."/>
        </authorList>
    </citation>
    <scope>NUCLEOTIDE SEQUENCE [LARGE SCALE GENOMIC DNA]</scope>
    <source>
        <strain evidence="5 6">LHW51113</strain>
    </source>
</reference>
<protein>
    <submittedName>
        <fullName evidence="5">AraC family transcriptional regulator</fullName>
    </submittedName>
</protein>
<dbReference type="SMART" id="SM00342">
    <property type="entry name" value="HTH_ARAC"/>
    <property type="match status" value="1"/>
</dbReference>
<evidence type="ECO:0000256" key="3">
    <source>
        <dbReference type="ARBA" id="ARBA00023163"/>
    </source>
</evidence>
<keyword evidence="3" id="KW-0804">Transcription</keyword>
<keyword evidence="6" id="KW-1185">Reference proteome</keyword>
<evidence type="ECO:0000256" key="2">
    <source>
        <dbReference type="ARBA" id="ARBA00023125"/>
    </source>
</evidence>
<dbReference type="Pfam" id="PF12833">
    <property type="entry name" value="HTH_18"/>
    <property type="match status" value="1"/>
</dbReference>
<accession>A0A438B594</accession>
<comment type="caution">
    <text evidence="5">The sequence shown here is derived from an EMBL/GenBank/DDBJ whole genome shotgun (WGS) entry which is preliminary data.</text>
</comment>
<evidence type="ECO:0000313" key="6">
    <source>
        <dbReference type="Proteomes" id="UP000283479"/>
    </source>
</evidence>
<evidence type="ECO:0000256" key="1">
    <source>
        <dbReference type="ARBA" id="ARBA00023015"/>
    </source>
</evidence>
<evidence type="ECO:0000313" key="5">
    <source>
        <dbReference type="EMBL" id="RVW05908.1"/>
    </source>
</evidence>
<dbReference type="GO" id="GO:0003700">
    <property type="term" value="F:DNA-binding transcription factor activity"/>
    <property type="evidence" value="ECO:0007669"/>
    <property type="project" value="InterPro"/>
</dbReference>
<dbReference type="InterPro" id="IPR050204">
    <property type="entry name" value="AraC_XylS_family_regulators"/>
</dbReference>